<gene>
    <name evidence="2" type="ORF">EXN22_25945</name>
</gene>
<dbReference type="EMBL" id="CP035952">
    <property type="protein sequence ID" value="QBF28962.1"/>
    <property type="molecule type" value="Genomic_DNA"/>
</dbReference>
<evidence type="ECO:0000256" key="1">
    <source>
        <dbReference type="SAM" id="Phobius"/>
    </source>
</evidence>
<keyword evidence="3" id="KW-1185">Reference proteome</keyword>
<keyword evidence="1" id="KW-1133">Transmembrane helix</keyword>
<dbReference type="OrthoDB" id="6660115at2"/>
<name>A0A411MQ27_9PSED</name>
<sequence>METSTVQAIKLAIVSTTGLSKDALHIYFGMAVFVFLAAISKQLRPYLAWSCVLALACLGETVDCWDDVQSLGYWRWQASLHDVLNTLFWPSVLTLLWYLSSRARQGPHVSED</sequence>
<dbReference type="AlphaFoldDB" id="A0A411MQ27"/>
<reference evidence="2 3" key="1">
    <citation type="submission" date="2019-02" db="EMBL/GenBank/DDBJ databases">
        <title>Complete genome sequence of Pseudomonas sp. SNU WT1 isolated from rainbow trout.</title>
        <authorList>
            <person name="Oh W.T."/>
            <person name="Park S.C."/>
        </authorList>
    </citation>
    <scope>NUCLEOTIDE SEQUENCE [LARGE SCALE GENOMIC DNA]</scope>
    <source>
        <strain evidence="2 3">SNU WT1</strain>
    </source>
</reference>
<feature type="transmembrane region" description="Helical" evidence="1">
    <location>
        <begin position="23"/>
        <end position="39"/>
    </location>
</feature>
<evidence type="ECO:0000313" key="2">
    <source>
        <dbReference type="EMBL" id="QBF28962.1"/>
    </source>
</evidence>
<dbReference type="RefSeq" id="WP_130266703.1">
    <property type="nucleotide sequence ID" value="NZ_CP035952.1"/>
</dbReference>
<organism evidence="2 3">
    <name type="scientific">Pseudomonas tructae</name>
    <dbReference type="NCBI Taxonomy" id="2518644"/>
    <lineage>
        <taxon>Bacteria</taxon>
        <taxon>Pseudomonadati</taxon>
        <taxon>Pseudomonadota</taxon>
        <taxon>Gammaproteobacteria</taxon>
        <taxon>Pseudomonadales</taxon>
        <taxon>Pseudomonadaceae</taxon>
        <taxon>Pseudomonas</taxon>
    </lineage>
</organism>
<evidence type="ECO:0000313" key="3">
    <source>
        <dbReference type="Proteomes" id="UP000291130"/>
    </source>
</evidence>
<keyword evidence="1" id="KW-0472">Membrane</keyword>
<accession>A0A411MQ27</accession>
<keyword evidence="1" id="KW-0812">Transmembrane</keyword>
<dbReference type="KEGG" id="ptk:EXN22_25945"/>
<proteinExistence type="predicted"/>
<protein>
    <submittedName>
        <fullName evidence="2">Uncharacterized protein</fullName>
    </submittedName>
</protein>
<dbReference type="Proteomes" id="UP000291130">
    <property type="component" value="Chromosome"/>
</dbReference>